<dbReference type="RefSeq" id="XP_019031593.1">
    <property type="nucleotide sequence ID" value="XM_019176665.1"/>
</dbReference>
<dbReference type="EMBL" id="AWGH01000012">
    <property type="protein sequence ID" value="ODN95928.1"/>
    <property type="molecule type" value="Genomic_DNA"/>
</dbReference>
<evidence type="ECO:0000313" key="1">
    <source>
        <dbReference type="EMBL" id="ODN95928.1"/>
    </source>
</evidence>
<sequence>MVKSPRAKTLSVLKIKSRDTVASTPAPAILSTALHLLRGSQACLPAEELRGFIGCDHGEFHRIVKEFGEDAVFASKGRKRTAPPRVQIGVALRRLATGTTLKELKKTFGLPNGSIEGYTQHTVSAIAKRLHQHVKWPDAQERVQIGQRIFEKFALPGCAIQVNIQPSTSALKIRSEDSKSGDDDEDDYEYNLLVVLGI</sequence>
<organism evidence="1 2">
    <name type="scientific">Cryptococcus wingfieldii CBS 7118</name>
    <dbReference type="NCBI Taxonomy" id="1295528"/>
    <lineage>
        <taxon>Eukaryota</taxon>
        <taxon>Fungi</taxon>
        <taxon>Dikarya</taxon>
        <taxon>Basidiomycota</taxon>
        <taxon>Agaricomycotina</taxon>
        <taxon>Tremellomycetes</taxon>
        <taxon>Tremellales</taxon>
        <taxon>Cryptococcaceae</taxon>
        <taxon>Cryptococcus</taxon>
    </lineage>
</organism>
<keyword evidence="2" id="KW-1185">Reference proteome</keyword>
<protein>
    <recommendedName>
        <fullName evidence="3">Transposase Helix-turn-helix domain-containing protein</fullName>
    </recommendedName>
</protein>
<reference evidence="1 2" key="1">
    <citation type="submission" date="2016-06" db="EMBL/GenBank/DDBJ databases">
        <title>Evolution of pathogenesis and genome organization in the Tremellales.</title>
        <authorList>
            <person name="Cuomo C."/>
            <person name="Litvintseva A."/>
            <person name="Heitman J."/>
            <person name="Chen Y."/>
            <person name="Sun S."/>
            <person name="Springer D."/>
            <person name="Dromer F."/>
            <person name="Young S."/>
            <person name="Zeng Q."/>
            <person name="Chapman S."/>
            <person name="Gujja S."/>
            <person name="Saif S."/>
            <person name="Birren B."/>
        </authorList>
    </citation>
    <scope>NUCLEOTIDE SEQUENCE [LARGE SCALE GENOMIC DNA]</scope>
    <source>
        <strain evidence="1 2">CBS 7118</strain>
    </source>
</reference>
<dbReference type="GeneID" id="30193760"/>
<dbReference type="AlphaFoldDB" id="A0A1E3J4Y5"/>
<evidence type="ECO:0000313" key="2">
    <source>
        <dbReference type="Proteomes" id="UP000094819"/>
    </source>
</evidence>
<proteinExistence type="predicted"/>
<dbReference type="OrthoDB" id="2575743at2759"/>
<gene>
    <name evidence="1" type="ORF">L198_04547</name>
</gene>
<accession>A0A1E3J4Y5</accession>
<comment type="caution">
    <text evidence="1">The sequence shown here is derived from an EMBL/GenBank/DDBJ whole genome shotgun (WGS) entry which is preliminary data.</text>
</comment>
<name>A0A1E3J4Y5_9TREE</name>
<dbReference type="Proteomes" id="UP000094819">
    <property type="component" value="Unassembled WGS sequence"/>
</dbReference>
<evidence type="ECO:0008006" key="3">
    <source>
        <dbReference type="Google" id="ProtNLM"/>
    </source>
</evidence>